<gene>
    <name evidence="3" type="ORF">SAMN04490357_2875</name>
</gene>
<protein>
    <recommendedName>
        <fullName evidence="5">Membrane-associated oxidoreductase</fullName>
    </recommendedName>
</protein>
<keyword evidence="2" id="KW-0472">Membrane</keyword>
<name>A0A1H4V9J8_9ACTN</name>
<dbReference type="Proteomes" id="UP000182375">
    <property type="component" value="Unassembled WGS sequence"/>
</dbReference>
<feature type="transmembrane region" description="Helical" evidence="2">
    <location>
        <begin position="468"/>
        <end position="489"/>
    </location>
</feature>
<proteinExistence type="predicted"/>
<evidence type="ECO:0000256" key="2">
    <source>
        <dbReference type="SAM" id="Phobius"/>
    </source>
</evidence>
<organism evidence="3 4">
    <name type="scientific">Streptomyces misionensis</name>
    <dbReference type="NCBI Taxonomy" id="67331"/>
    <lineage>
        <taxon>Bacteria</taxon>
        <taxon>Bacillati</taxon>
        <taxon>Actinomycetota</taxon>
        <taxon>Actinomycetes</taxon>
        <taxon>Kitasatosporales</taxon>
        <taxon>Streptomycetaceae</taxon>
        <taxon>Streptomyces</taxon>
    </lineage>
</organism>
<evidence type="ECO:0000256" key="1">
    <source>
        <dbReference type="SAM" id="MobiDB-lite"/>
    </source>
</evidence>
<dbReference type="GeneID" id="95512027"/>
<dbReference type="EMBL" id="FNTD01000004">
    <property type="protein sequence ID" value="SEC77605.1"/>
    <property type="molecule type" value="Genomic_DNA"/>
</dbReference>
<evidence type="ECO:0000313" key="4">
    <source>
        <dbReference type="Proteomes" id="UP000182375"/>
    </source>
</evidence>
<dbReference type="STRING" id="67331.SAMN04490357_2875"/>
<sequence length="495" mass="53430">MEITDLTPAERRVRDAFPLGEGVDLRERPDSPEDADDDPARGAGWGPERTLRAEFLRELLLTGPVREGRTAGLKVTGARVTGRLDLRYGTVAHPVRLRSCHFEQAPDLYGARVGALVLSDSVLPGLTAGALRADGVLRITCCRFTGPVRLQGAKLAGAFFANGARLGTPGETPAEPVLQLNHAEVGTDVWAPGLVAHGRVQLNGAVVGGQVNLNDAVLDAPGDTALHAEVLAVGTDLHAMRLRVRGRVNLGGARIPRQLNLAHARLANPGGQALRASSGVIGELWLREAAPIEGTVNLRRAQLDLLHVPPGVWPDRVQLDGLAYRVLTPHLPAEQRLPLLEREPDGYLPQPYEQLTTAYRTVGDDAAARTVQLAKLRRHRRTLPPYARLWGCLQDAAVGYGFRPMRAAGWLLLLLCTGTLVFALHHPPALKPSGAPAFNPLFYTLDLLLPVIDFGQEPAFAPRGAYQWLSFLLIALGWVLATTIAAGITRSLNRQ</sequence>
<evidence type="ECO:0008006" key="5">
    <source>
        <dbReference type="Google" id="ProtNLM"/>
    </source>
</evidence>
<evidence type="ECO:0000313" key="3">
    <source>
        <dbReference type="EMBL" id="SEC77605.1"/>
    </source>
</evidence>
<keyword evidence="2" id="KW-0812">Transmembrane</keyword>
<accession>A0A1H4V9J8</accession>
<feature type="region of interest" description="Disordered" evidence="1">
    <location>
        <begin position="1"/>
        <end position="47"/>
    </location>
</feature>
<reference evidence="3 4" key="1">
    <citation type="submission" date="2016-10" db="EMBL/GenBank/DDBJ databases">
        <authorList>
            <person name="de Groot N.N."/>
        </authorList>
    </citation>
    <scope>NUCLEOTIDE SEQUENCE [LARGE SCALE GENOMIC DNA]</scope>
    <source>
        <strain evidence="3 4">DSM 40306</strain>
    </source>
</reference>
<keyword evidence="2" id="KW-1133">Transmembrane helix</keyword>
<dbReference type="RefSeq" id="WP_074992230.1">
    <property type="nucleotide sequence ID" value="NZ_FNTD01000004.1"/>
</dbReference>
<dbReference type="AlphaFoldDB" id="A0A1H4V9J8"/>
<feature type="transmembrane region" description="Helical" evidence="2">
    <location>
        <begin position="407"/>
        <end position="425"/>
    </location>
</feature>